<dbReference type="GO" id="GO:0030246">
    <property type="term" value="F:carbohydrate binding"/>
    <property type="evidence" value="ECO:0007669"/>
    <property type="project" value="TreeGrafter"/>
</dbReference>
<dbReference type="GO" id="GO:0070095">
    <property type="term" value="F:fructose-6-phosphate binding"/>
    <property type="evidence" value="ECO:0007669"/>
    <property type="project" value="TreeGrafter"/>
</dbReference>
<dbReference type="PROSITE" id="PS01272">
    <property type="entry name" value="GCKR"/>
    <property type="match status" value="1"/>
</dbReference>
<dbReference type="Gene3D" id="3.40.50.10490">
    <property type="entry name" value="Glucose-6-phosphate isomerase like protein, domain 1"/>
    <property type="match status" value="1"/>
</dbReference>
<dbReference type="Pfam" id="PF22198">
    <property type="entry name" value="GKRP_SIS_2"/>
    <property type="match status" value="1"/>
</dbReference>
<gene>
    <name evidence="3" type="ORF">LOTGIDRAFT_237979</name>
</gene>
<dbReference type="SUPFAM" id="SSF53697">
    <property type="entry name" value="SIS domain"/>
    <property type="match status" value="2"/>
</dbReference>
<keyword evidence="1" id="KW-0119">Carbohydrate metabolism</keyword>
<dbReference type="GO" id="GO:0005829">
    <property type="term" value="C:cytosol"/>
    <property type="evidence" value="ECO:0007669"/>
    <property type="project" value="TreeGrafter"/>
</dbReference>
<dbReference type="CTD" id="20250618"/>
<dbReference type="PANTHER" id="PTHR10088">
    <property type="entry name" value="GLUCOKINASE REGULATORY PROTEIN"/>
    <property type="match status" value="1"/>
</dbReference>
<dbReference type="Gene3D" id="1.10.8.1080">
    <property type="match status" value="1"/>
</dbReference>
<sequence>MTPEKPITELINPKSNNIDVANPLEIVEILEDCDSEIFKGWQSYPNLYSERIQRNLDNIVEITVNILKNSSKNSIILSGCGTSGRLAFLIARTFNEKLKKLGLTPCCDYLIAGGDIALFTSQESGEDDPINGKDLLIKAGKGKKKVLFIGITCGLSAPFVAGQLDYCMQRLDKFIPVVIGFNPSALARNIIIENWHKTFLNVMEELLSLEGSKKGFIINPVVGPEPITGSSRMKSGTATKLILESIFIAALSRITGQKIIAQLILNSYETVYNDLYSEKQKISKVVKLAGESLKSGGSIYYIGYDSLGIMGMIDASECRPTYGASLDDVRGFLSNGFKNLRNKDGSLSHVGKHFRISIEEFNSDILPYLKSEDLVVLLVKDNEYLPDSNLMSKSCKKVLFVVNDKHDGMLPSNQDVFIHIKVTINSSEIIQLISKPIYEEYKQVYLELATKWFLNSLSTGAHIMKGKVYQNIMIDLKPSNNKLFHRAIHILQNFNGLTAEECIEYLLRSIYEADVLNEDQLTSPIASHIQVAATKNMVIPTALAASLIKCSIKEAKEKIDEEPVLRTVFLQTLKFAKSKYFFAQICENYKPKSIKMYPINYLKVLTKTNPAKKALRYPYTHDLLSKHGKL</sequence>
<evidence type="ECO:0000256" key="1">
    <source>
        <dbReference type="ARBA" id="ARBA00023277"/>
    </source>
</evidence>
<keyword evidence="4" id="KW-1185">Reference proteome</keyword>
<dbReference type="Proteomes" id="UP000030746">
    <property type="component" value="Unassembled WGS sequence"/>
</dbReference>
<dbReference type="InterPro" id="IPR005486">
    <property type="entry name" value="Glucokinase_regulatory_CS"/>
</dbReference>
<organism evidence="3 4">
    <name type="scientific">Lottia gigantea</name>
    <name type="common">Giant owl limpet</name>
    <dbReference type="NCBI Taxonomy" id="225164"/>
    <lineage>
        <taxon>Eukaryota</taxon>
        <taxon>Metazoa</taxon>
        <taxon>Spiralia</taxon>
        <taxon>Lophotrochozoa</taxon>
        <taxon>Mollusca</taxon>
        <taxon>Gastropoda</taxon>
        <taxon>Patellogastropoda</taxon>
        <taxon>Lottioidea</taxon>
        <taxon>Lottiidae</taxon>
        <taxon>Lottia</taxon>
    </lineage>
</organism>
<dbReference type="GO" id="GO:0004857">
    <property type="term" value="F:enzyme inhibitor activity"/>
    <property type="evidence" value="ECO:0007669"/>
    <property type="project" value="TreeGrafter"/>
</dbReference>
<evidence type="ECO:0000259" key="2">
    <source>
        <dbReference type="PROSITE" id="PS51464"/>
    </source>
</evidence>
<dbReference type="GO" id="GO:0042593">
    <property type="term" value="P:glucose homeostasis"/>
    <property type="evidence" value="ECO:0007669"/>
    <property type="project" value="TreeGrafter"/>
</dbReference>
<evidence type="ECO:0000313" key="4">
    <source>
        <dbReference type="Proteomes" id="UP000030746"/>
    </source>
</evidence>
<dbReference type="GO" id="GO:0019899">
    <property type="term" value="F:enzyme binding"/>
    <property type="evidence" value="ECO:0007669"/>
    <property type="project" value="TreeGrafter"/>
</dbReference>
<dbReference type="Pfam" id="PF20741">
    <property type="entry name" value="GKRP-like_C"/>
    <property type="match status" value="1"/>
</dbReference>
<name>V4CJU5_LOTGI</name>
<dbReference type="PROSITE" id="PS51464">
    <property type="entry name" value="SIS"/>
    <property type="match status" value="1"/>
</dbReference>
<dbReference type="GO" id="GO:0005654">
    <property type="term" value="C:nucleoplasm"/>
    <property type="evidence" value="ECO:0007669"/>
    <property type="project" value="TreeGrafter"/>
</dbReference>
<reference evidence="3 4" key="1">
    <citation type="journal article" date="2013" name="Nature">
        <title>Insights into bilaterian evolution from three spiralian genomes.</title>
        <authorList>
            <person name="Simakov O."/>
            <person name="Marletaz F."/>
            <person name="Cho S.J."/>
            <person name="Edsinger-Gonzales E."/>
            <person name="Havlak P."/>
            <person name="Hellsten U."/>
            <person name="Kuo D.H."/>
            <person name="Larsson T."/>
            <person name="Lv J."/>
            <person name="Arendt D."/>
            <person name="Savage R."/>
            <person name="Osoegawa K."/>
            <person name="de Jong P."/>
            <person name="Grimwood J."/>
            <person name="Chapman J.A."/>
            <person name="Shapiro H."/>
            <person name="Aerts A."/>
            <person name="Otillar R.P."/>
            <person name="Terry A.Y."/>
            <person name="Boore J.L."/>
            <person name="Grigoriev I.V."/>
            <person name="Lindberg D.R."/>
            <person name="Seaver E.C."/>
            <person name="Weisblat D.A."/>
            <person name="Putnam N.H."/>
            <person name="Rokhsar D.S."/>
        </authorList>
    </citation>
    <scope>NUCLEOTIDE SEQUENCE [LARGE SCALE GENOMIC DNA]</scope>
</reference>
<proteinExistence type="predicted"/>
<dbReference type="RefSeq" id="XP_009046871.1">
    <property type="nucleotide sequence ID" value="XM_009048623.1"/>
</dbReference>
<dbReference type="InterPro" id="IPR001347">
    <property type="entry name" value="SIS_dom"/>
</dbReference>
<dbReference type="GeneID" id="20250618"/>
<dbReference type="OrthoDB" id="311172at2759"/>
<dbReference type="STRING" id="225164.V4CJU5"/>
<dbReference type="AlphaFoldDB" id="V4CJU5"/>
<dbReference type="GO" id="GO:1901135">
    <property type="term" value="P:carbohydrate derivative metabolic process"/>
    <property type="evidence" value="ECO:0007669"/>
    <property type="project" value="InterPro"/>
</dbReference>
<dbReference type="InterPro" id="IPR046348">
    <property type="entry name" value="SIS_dom_sf"/>
</dbReference>
<feature type="domain" description="SIS" evidence="2">
    <location>
        <begin position="63"/>
        <end position="257"/>
    </location>
</feature>
<dbReference type="KEGG" id="lgi:LOTGIDRAFT_237979"/>
<dbReference type="Gene3D" id="3.40.50.12620">
    <property type="match status" value="1"/>
</dbReference>
<evidence type="ECO:0000313" key="3">
    <source>
        <dbReference type="EMBL" id="ESP02485.1"/>
    </source>
</evidence>
<accession>V4CJU5</accession>
<dbReference type="Pfam" id="PF22645">
    <property type="entry name" value="GKRP_SIS_N"/>
    <property type="match status" value="1"/>
</dbReference>
<dbReference type="HOGENOM" id="CLU_031122_0_0_1"/>
<dbReference type="GO" id="GO:0009750">
    <property type="term" value="P:response to fructose"/>
    <property type="evidence" value="ECO:0007669"/>
    <property type="project" value="TreeGrafter"/>
</dbReference>
<protein>
    <recommendedName>
        <fullName evidence="2">SIS domain-containing protein</fullName>
    </recommendedName>
</protein>
<dbReference type="InterPro" id="IPR040190">
    <property type="entry name" value="MURQ/GCKR"/>
</dbReference>
<dbReference type="EMBL" id="KB200236">
    <property type="protein sequence ID" value="ESP02485.1"/>
    <property type="molecule type" value="Genomic_DNA"/>
</dbReference>
<dbReference type="InterPro" id="IPR054017">
    <property type="entry name" value="GKRP_SIS_2"/>
</dbReference>
<dbReference type="OMA" id="WESADYE"/>
<dbReference type="PANTHER" id="PTHR10088:SF4">
    <property type="entry name" value="GLUCOKINASE REGULATORY PROTEIN"/>
    <property type="match status" value="1"/>
</dbReference>